<sequence length="163" mass="18675">MKPNQMSSRLNASSVNFLVRYNPRHTIPTIASRYLTAPGHPLRPKISHMWDIRSKDELWWRVNIDLQLSRYKRVIRSWAARRARLAFTQALAHHGLDTTGHPLPSASNTPPDPLLGSMEIFVLPPSLTHKVDVLQEDANYLLQVILNRKKLREQRAEAETGAK</sequence>
<dbReference type="AlphaFoldDB" id="A0A1V6SW35"/>
<gene>
    <name evidence="1" type="ORF">PENSTE_c019G01816</name>
</gene>
<accession>A0A1V6SW35</accession>
<evidence type="ECO:0000313" key="2">
    <source>
        <dbReference type="Proteomes" id="UP000191285"/>
    </source>
</evidence>
<keyword evidence="2" id="KW-1185">Reference proteome</keyword>
<organism evidence="1 2">
    <name type="scientific">Penicillium steckii</name>
    <dbReference type="NCBI Taxonomy" id="303698"/>
    <lineage>
        <taxon>Eukaryota</taxon>
        <taxon>Fungi</taxon>
        <taxon>Dikarya</taxon>
        <taxon>Ascomycota</taxon>
        <taxon>Pezizomycotina</taxon>
        <taxon>Eurotiomycetes</taxon>
        <taxon>Eurotiomycetidae</taxon>
        <taxon>Eurotiales</taxon>
        <taxon>Aspergillaceae</taxon>
        <taxon>Penicillium</taxon>
    </lineage>
</organism>
<dbReference type="Proteomes" id="UP000191285">
    <property type="component" value="Unassembled WGS sequence"/>
</dbReference>
<name>A0A1V6SW35_9EURO</name>
<reference evidence="2" key="1">
    <citation type="journal article" date="2017" name="Nat. Microbiol.">
        <title>Global analysis of biosynthetic gene clusters reveals vast potential of secondary metabolite production in Penicillium species.</title>
        <authorList>
            <person name="Nielsen J.C."/>
            <person name="Grijseels S."/>
            <person name="Prigent S."/>
            <person name="Ji B."/>
            <person name="Dainat J."/>
            <person name="Nielsen K.F."/>
            <person name="Frisvad J.C."/>
            <person name="Workman M."/>
            <person name="Nielsen J."/>
        </authorList>
    </citation>
    <scope>NUCLEOTIDE SEQUENCE [LARGE SCALE GENOMIC DNA]</scope>
    <source>
        <strain evidence="2">IBT 24891</strain>
    </source>
</reference>
<dbReference type="EMBL" id="MLKD01000019">
    <property type="protein sequence ID" value="OQE17889.1"/>
    <property type="molecule type" value="Genomic_DNA"/>
</dbReference>
<comment type="caution">
    <text evidence="1">The sequence shown here is derived from an EMBL/GenBank/DDBJ whole genome shotgun (WGS) entry which is preliminary data.</text>
</comment>
<protein>
    <submittedName>
        <fullName evidence="1">Uncharacterized protein</fullName>
    </submittedName>
</protein>
<dbReference type="OrthoDB" id="5238363at2759"/>
<proteinExistence type="predicted"/>
<evidence type="ECO:0000313" key="1">
    <source>
        <dbReference type="EMBL" id="OQE17889.1"/>
    </source>
</evidence>